<keyword evidence="5 6" id="KW-0472">Membrane</keyword>
<evidence type="ECO:0000256" key="6">
    <source>
        <dbReference type="SAM" id="Phobius"/>
    </source>
</evidence>
<dbReference type="PANTHER" id="PTHR32322:SF9">
    <property type="entry name" value="AMINO-ACID METABOLITE EFFLUX PUMP-RELATED"/>
    <property type="match status" value="1"/>
</dbReference>
<dbReference type="InterPro" id="IPR050638">
    <property type="entry name" value="AA-Vitamin_Transporters"/>
</dbReference>
<feature type="transmembrane region" description="Helical" evidence="6">
    <location>
        <begin position="64"/>
        <end position="84"/>
    </location>
</feature>
<comment type="caution">
    <text evidence="8">The sequence shown here is derived from an EMBL/GenBank/DDBJ whole genome shotgun (WGS) entry which is preliminary data.</text>
</comment>
<dbReference type="InterPro" id="IPR000620">
    <property type="entry name" value="EamA_dom"/>
</dbReference>
<evidence type="ECO:0000256" key="3">
    <source>
        <dbReference type="ARBA" id="ARBA00022692"/>
    </source>
</evidence>
<evidence type="ECO:0000256" key="1">
    <source>
        <dbReference type="ARBA" id="ARBA00004141"/>
    </source>
</evidence>
<dbReference type="SUPFAM" id="SSF103481">
    <property type="entry name" value="Multidrug resistance efflux transporter EmrE"/>
    <property type="match status" value="2"/>
</dbReference>
<proteinExistence type="inferred from homology"/>
<feature type="transmembrane region" description="Helical" evidence="6">
    <location>
        <begin position="122"/>
        <end position="141"/>
    </location>
</feature>
<keyword evidence="9" id="KW-1185">Reference proteome</keyword>
<evidence type="ECO:0000256" key="5">
    <source>
        <dbReference type="ARBA" id="ARBA00023136"/>
    </source>
</evidence>
<evidence type="ECO:0000256" key="4">
    <source>
        <dbReference type="ARBA" id="ARBA00022989"/>
    </source>
</evidence>
<dbReference type="AlphaFoldDB" id="A0A3N1D0Z4"/>
<keyword evidence="3 6" id="KW-0812">Transmembrane</keyword>
<feature type="transmembrane region" description="Helical" evidence="6">
    <location>
        <begin position="7"/>
        <end position="27"/>
    </location>
</feature>
<organism evidence="8 9">
    <name type="scientific">Actinocorallia herbida</name>
    <dbReference type="NCBI Taxonomy" id="58109"/>
    <lineage>
        <taxon>Bacteria</taxon>
        <taxon>Bacillati</taxon>
        <taxon>Actinomycetota</taxon>
        <taxon>Actinomycetes</taxon>
        <taxon>Streptosporangiales</taxon>
        <taxon>Thermomonosporaceae</taxon>
        <taxon>Actinocorallia</taxon>
    </lineage>
</organism>
<feature type="transmembrane region" description="Helical" evidence="6">
    <location>
        <begin position="147"/>
        <end position="166"/>
    </location>
</feature>
<dbReference type="EMBL" id="RJKE01000001">
    <property type="protein sequence ID" value="ROO87176.1"/>
    <property type="molecule type" value="Genomic_DNA"/>
</dbReference>
<feature type="transmembrane region" description="Helical" evidence="6">
    <location>
        <begin position="208"/>
        <end position="231"/>
    </location>
</feature>
<gene>
    <name evidence="8" type="ORF">EDD29_4769</name>
</gene>
<evidence type="ECO:0000259" key="7">
    <source>
        <dbReference type="Pfam" id="PF00892"/>
    </source>
</evidence>
<dbReference type="InterPro" id="IPR037185">
    <property type="entry name" value="EmrE-like"/>
</dbReference>
<evidence type="ECO:0000313" key="9">
    <source>
        <dbReference type="Proteomes" id="UP000272400"/>
    </source>
</evidence>
<reference evidence="8 9" key="1">
    <citation type="submission" date="2018-11" db="EMBL/GenBank/DDBJ databases">
        <title>Sequencing the genomes of 1000 actinobacteria strains.</title>
        <authorList>
            <person name="Klenk H.-P."/>
        </authorList>
    </citation>
    <scope>NUCLEOTIDE SEQUENCE [LARGE SCALE GENOMIC DNA]</scope>
    <source>
        <strain evidence="8 9">DSM 44254</strain>
    </source>
</reference>
<feature type="domain" description="EamA" evidence="7">
    <location>
        <begin position="10"/>
        <end position="135"/>
    </location>
</feature>
<protein>
    <submittedName>
        <fullName evidence="8">Threonine/homoserine efflux transporter RhtA</fullName>
    </submittedName>
</protein>
<feature type="transmembrane region" description="Helical" evidence="6">
    <location>
        <begin position="90"/>
        <end position="110"/>
    </location>
</feature>
<feature type="domain" description="EamA" evidence="7">
    <location>
        <begin position="150"/>
        <end position="282"/>
    </location>
</feature>
<comment type="similarity">
    <text evidence="2">Belongs to the EamA transporter family.</text>
</comment>
<feature type="transmembrane region" description="Helical" evidence="6">
    <location>
        <begin position="266"/>
        <end position="282"/>
    </location>
</feature>
<evidence type="ECO:0000256" key="2">
    <source>
        <dbReference type="ARBA" id="ARBA00007362"/>
    </source>
</evidence>
<dbReference type="RefSeq" id="WP_170201530.1">
    <property type="nucleotide sequence ID" value="NZ_RJKE01000001.1"/>
</dbReference>
<dbReference type="PANTHER" id="PTHR32322">
    <property type="entry name" value="INNER MEMBRANE TRANSPORTER"/>
    <property type="match status" value="1"/>
</dbReference>
<feature type="transmembrane region" description="Helical" evidence="6">
    <location>
        <begin position="33"/>
        <end position="52"/>
    </location>
</feature>
<accession>A0A3N1D0Z4</accession>
<dbReference type="Proteomes" id="UP000272400">
    <property type="component" value="Unassembled WGS sequence"/>
</dbReference>
<sequence>MKGGSTGVLVGCGALFGSTFVLIRFAVPSFGPVAVTAVRALLGGALLLAVAWRRHDLPRLGDWRGFAVLGLLSAALPFSLLALASVTLNAGTVSVLNTSSVPIALVIEAVRRRHAPGARQIAGVLLATAGVVVVMSTKNLSLDGPGAFAGVVAAVAGAGIFAYGGFYAADRFAKTGPVALAAGQQIAAFALLAPAVLVLPPAGPFPPLVLGAAVLVGVLGSGVAYLLFYWLIDREGPARAANVNLLVPGFGVGWGAVLLGEDVTRVAFAGMAVTLAGLVLVLRRPEG</sequence>
<feature type="transmembrane region" description="Helical" evidence="6">
    <location>
        <begin position="243"/>
        <end position="260"/>
    </location>
</feature>
<keyword evidence="4 6" id="KW-1133">Transmembrane helix</keyword>
<comment type="subcellular location">
    <subcellularLocation>
        <location evidence="1">Membrane</location>
        <topology evidence="1">Multi-pass membrane protein</topology>
    </subcellularLocation>
</comment>
<evidence type="ECO:0000313" key="8">
    <source>
        <dbReference type="EMBL" id="ROO87176.1"/>
    </source>
</evidence>
<dbReference type="GO" id="GO:0016020">
    <property type="term" value="C:membrane"/>
    <property type="evidence" value="ECO:0007669"/>
    <property type="project" value="UniProtKB-SubCell"/>
</dbReference>
<name>A0A3N1D0Z4_9ACTN</name>
<dbReference type="Pfam" id="PF00892">
    <property type="entry name" value="EamA"/>
    <property type="match status" value="2"/>
</dbReference>
<feature type="transmembrane region" description="Helical" evidence="6">
    <location>
        <begin position="178"/>
        <end position="202"/>
    </location>
</feature>